<gene>
    <name evidence="2" type="ORF">AUC70_00605</name>
</gene>
<evidence type="ECO:0000256" key="1">
    <source>
        <dbReference type="SAM" id="MobiDB-lite"/>
    </source>
</evidence>
<proteinExistence type="predicted"/>
<dbReference type="Pfam" id="PF05610">
    <property type="entry name" value="DUF779"/>
    <property type="match status" value="1"/>
</dbReference>
<feature type="compositionally biased region" description="Basic and acidic residues" evidence="1">
    <location>
        <begin position="123"/>
        <end position="136"/>
    </location>
</feature>
<dbReference type="AlphaFoldDB" id="A0A1E3VXA8"/>
<reference evidence="2 3" key="1">
    <citation type="journal article" date="2016" name="Environ. Microbiol.">
        <title>New Methyloceanibacter diversity from North Sea sediments includes methanotroph containing solely the soluble methane monooxygenase.</title>
        <authorList>
            <person name="Vekeman B."/>
            <person name="Kerckhof F.M."/>
            <person name="Cremers G."/>
            <person name="de Vos P."/>
            <person name="Vandamme P."/>
            <person name="Boon N."/>
            <person name="Op den Camp H.J."/>
            <person name="Heylen K."/>
        </authorList>
    </citation>
    <scope>NUCLEOTIDE SEQUENCE [LARGE SCALE GENOMIC DNA]</scope>
    <source>
        <strain evidence="2 3">R-67176</strain>
    </source>
</reference>
<evidence type="ECO:0008006" key="4">
    <source>
        <dbReference type="Google" id="ProtNLM"/>
    </source>
</evidence>
<protein>
    <recommendedName>
        <fullName evidence="4">Acetaldehyde dehydrogenase</fullName>
    </recommendedName>
</protein>
<dbReference type="InterPro" id="IPR008497">
    <property type="entry name" value="DUF779"/>
</dbReference>
<evidence type="ECO:0000313" key="3">
    <source>
        <dbReference type="Proteomes" id="UP000094172"/>
    </source>
</evidence>
<dbReference type="PIRSF" id="PIRSF009151">
    <property type="entry name" value="DUF779"/>
    <property type="match status" value="1"/>
</dbReference>
<dbReference type="EMBL" id="LPWE01000001">
    <property type="protein sequence ID" value="ODR97566.1"/>
    <property type="molecule type" value="Genomic_DNA"/>
</dbReference>
<evidence type="ECO:0000313" key="2">
    <source>
        <dbReference type="EMBL" id="ODR97566.1"/>
    </source>
</evidence>
<sequence length="136" mass="15106">MVERVLATNAALETIGRLRNKHGPLMFHQSGGCSYGSAPMCHLDREFTLGRNDIRLGEIGGCPVYMDADQFENYRHVQLTIDVAVGHGSAFSMETPEGLRFLMRSRNLTNEEEAALKNAEQSDGARTRHEGERING</sequence>
<dbReference type="STRING" id="1774970.AUC70_00605"/>
<accession>A0A1E3VXA8</accession>
<organism evidence="2 3">
    <name type="scientific">Methyloceanibacter stevinii</name>
    <dbReference type="NCBI Taxonomy" id="1774970"/>
    <lineage>
        <taxon>Bacteria</taxon>
        <taxon>Pseudomonadati</taxon>
        <taxon>Pseudomonadota</taxon>
        <taxon>Alphaproteobacteria</taxon>
        <taxon>Hyphomicrobiales</taxon>
        <taxon>Hyphomicrobiaceae</taxon>
        <taxon>Methyloceanibacter</taxon>
    </lineage>
</organism>
<dbReference type="RefSeq" id="WP_069443127.1">
    <property type="nucleotide sequence ID" value="NZ_LPWE01000001.1"/>
</dbReference>
<keyword evidence="3" id="KW-1185">Reference proteome</keyword>
<comment type="caution">
    <text evidence="2">The sequence shown here is derived from an EMBL/GenBank/DDBJ whole genome shotgun (WGS) entry which is preliminary data.</text>
</comment>
<dbReference type="Proteomes" id="UP000094172">
    <property type="component" value="Unassembled WGS sequence"/>
</dbReference>
<feature type="region of interest" description="Disordered" evidence="1">
    <location>
        <begin position="113"/>
        <end position="136"/>
    </location>
</feature>
<name>A0A1E3VXA8_9HYPH</name>